<accession>A0A9W7CL24</accession>
<organism evidence="1 2">
    <name type="scientific">Triparma laevis f. longispina</name>
    <dbReference type="NCBI Taxonomy" id="1714387"/>
    <lineage>
        <taxon>Eukaryota</taxon>
        <taxon>Sar</taxon>
        <taxon>Stramenopiles</taxon>
        <taxon>Ochrophyta</taxon>
        <taxon>Bolidophyceae</taxon>
        <taxon>Parmales</taxon>
        <taxon>Triparmaceae</taxon>
        <taxon>Triparma</taxon>
    </lineage>
</organism>
<sequence length="80" mass="8850">MAAVLHSKYCLCTATEESTAEPTTEDAYKKGTCLPYTYANLVRNIALVFTFGMASPLTAWIGCVGIFCRWLALSFLAERF</sequence>
<gene>
    <name evidence="1" type="ORF">TrLO_g4649</name>
</gene>
<dbReference type="Proteomes" id="UP001165122">
    <property type="component" value="Unassembled WGS sequence"/>
</dbReference>
<dbReference type="EMBL" id="BRXW01000123">
    <property type="protein sequence ID" value="GMI08437.1"/>
    <property type="molecule type" value="Genomic_DNA"/>
</dbReference>
<evidence type="ECO:0000313" key="2">
    <source>
        <dbReference type="Proteomes" id="UP001165122"/>
    </source>
</evidence>
<name>A0A9W7CL24_9STRA</name>
<comment type="caution">
    <text evidence="1">The sequence shown here is derived from an EMBL/GenBank/DDBJ whole genome shotgun (WGS) entry which is preliminary data.</text>
</comment>
<protein>
    <submittedName>
        <fullName evidence="1">Uncharacterized protein</fullName>
    </submittedName>
</protein>
<proteinExistence type="predicted"/>
<dbReference type="AlphaFoldDB" id="A0A9W7CL24"/>
<keyword evidence="2" id="KW-1185">Reference proteome</keyword>
<evidence type="ECO:0000313" key="1">
    <source>
        <dbReference type="EMBL" id="GMI08437.1"/>
    </source>
</evidence>
<reference evidence="2" key="1">
    <citation type="journal article" date="2023" name="Commun. Biol.">
        <title>Genome analysis of Parmales, the sister group of diatoms, reveals the evolutionary specialization of diatoms from phago-mixotrophs to photoautotrophs.</title>
        <authorList>
            <person name="Ban H."/>
            <person name="Sato S."/>
            <person name="Yoshikawa S."/>
            <person name="Yamada K."/>
            <person name="Nakamura Y."/>
            <person name="Ichinomiya M."/>
            <person name="Sato N."/>
            <person name="Blanc-Mathieu R."/>
            <person name="Endo H."/>
            <person name="Kuwata A."/>
            <person name="Ogata H."/>
        </authorList>
    </citation>
    <scope>NUCLEOTIDE SEQUENCE [LARGE SCALE GENOMIC DNA]</scope>
    <source>
        <strain evidence="2">NIES 3700</strain>
    </source>
</reference>